<sequence>MVERDKTLAIIVFRSVFVGLKCDHIWRKRAKIEIYAFKEEPNMPNYYNTQMLVASMGLNNQVNEKIFWPDGTPKEEGSTRRDQSLRKRDNLEWSIKVRLSSYH</sequence>
<gene>
    <name evidence="1" type="ORF">TNIN_34371</name>
</gene>
<dbReference type="EMBL" id="BMAV01011512">
    <property type="protein sequence ID" value="GFY57432.1"/>
    <property type="molecule type" value="Genomic_DNA"/>
</dbReference>
<comment type="caution">
    <text evidence="1">The sequence shown here is derived from an EMBL/GenBank/DDBJ whole genome shotgun (WGS) entry which is preliminary data.</text>
</comment>
<proteinExistence type="predicted"/>
<reference evidence="1" key="1">
    <citation type="submission" date="2020-08" db="EMBL/GenBank/DDBJ databases">
        <title>Multicomponent nature underlies the extraordinary mechanical properties of spider dragline silk.</title>
        <authorList>
            <person name="Kono N."/>
            <person name="Nakamura H."/>
            <person name="Mori M."/>
            <person name="Yoshida Y."/>
            <person name="Ohtoshi R."/>
            <person name="Malay A.D."/>
            <person name="Moran D.A.P."/>
            <person name="Tomita M."/>
            <person name="Numata K."/>
            <person name="Arakawa K."/>
        </authorList>
    </citation>
    <scope>NUCLEOTIDE SEQUENCE</scope>
</reference>
<name>A0A8X6XRG7_9ARAC</name>
<dbReference type="Proteomes" id="UP000886998">
    <property type="component" value="Unassembled WGS sequence"/>
</dbReference>
<evidence type="ECO:0000313" key="1">
    <source>
        <dbReference type="EMBL" id="GFY57432.1"/>
    </source>
</evidence>
<organism evidence="1 2">
    <name type="scientific">Trichonephila inaurata madagascariensis</name>
    <dbReference type="NCBI Taxonomy" id="2747483"/>
    <lineage>
        <taxon>Eukaryota</taxon>
        <taxon>Metazoa</taxon>
        <taxon>Ecdysozoa</taxon>
        <taxon>Arthropoda</taxon>
        <taxon>Chelicerata</taxon>
        <taxon>Arachnida</taxon>
        <taxon>Araneae</taxon>
        <taxon>Araneomorphae</taxon>
        <taxon>Entelegynae</taxon>
        <taxon>Araneoidea</taxon>
        <taxon>Nephilidae</taxon>
        <taxon>Trichonephila</taxon>
        <taxon>Trichonephila inaurata</taxon>
    </lineage>
</organism>
<protein>
    <submittedName>
        <fullName evidence="1">Uncharacterized protein</fullName>
    </submittedName>
</protein>
<accession>A0A8X6XRG7</accession>
<dbReference type="AlphaFoldDB" id="A0A8X6XRG7"/>
<evidence type="ECO:0000313" key="2">
    <source>
        <dbReference type="Proteomes" id="UP000886998"/>
    </source>
</evidence>
<keyword evidence="2" id="KW-1185">Reference proteome</keyword>